<gene>
    <name evidence="1" type="ORF">DWW32_06515</name>
</gene>
<protein>
    <recommendedName>
        <fullName evidence="3">DUF2187 domain-containing protein</fullName>
    </recommendedName>
</protein>
<comment type="caution">
    <text evidence="1">The sequence shown here is derived from an EMBL/GenBank/DDBJ whole genome shotgun (WGS) entry which is preliminary data.</text>
</comment>
<sequence length="74" mass="8458">MLMNKFNLGDIVYFIANGYHIREATVIRNGSGFCTIKFNDNETPAGTRVRESKLFQTKQEAEVVVEKTHNTLSY</sequence>
<organism evidence="1 2">
    <name type="scientific">Holdemanella biformis</name>
    <dbReference type="NCBI Taxonomy" id="1735"/>
    <lineage>
        <taxon>Bacteria</taxon>
        <taxon>Bacillati</taxon>
        <taxon>Bacillota</taxon>
        <taxon>Erysipelotrichia</taxon>
        <taxon>Erysipelotrichales</taxon>
        <taxon>Erysipelotrichaceae</taxon>
        <taxon>Holdemanella</taxon>
    </lineage>
</organism>
<evidence type="ECO:0008006" key="3">
    <source>
        <dbReference type="Google" id="ProtNLM"/>
    </source>
</evidence>
<evidence type="ECO:0000313" key="1">
    <source>
        <dbReference type="EMBL" id="RGU91515.1"/>
    </source>
</evidence>
<reference evidence="1 2" key="1">
    <citation type="submission" date="2018-08" db="EMBL/GenBank/DDBJ databases">
        <title>A genome reference for cultivated species of the human gut microbiota.</title>
        <authorList>
            <person name="Zou Y."/>
            <person name="Xue W."/>
            <person name="Luo G."/>
        </authorList>
    </citation>
    <scope>NUCLEOTIDE SEQUENCE [LARGE SCALE GENOMIC DNA]</scope>
    <source>
        <strain evidence="1 2">AF15-20</strain>
    </source>
</reference>
<dbReference type="Proteomes" id="UP000265489">
    <property type="component" value="Unassembled WGS sequence"/>
</dbReference>
<name>A0A395W6Q1_9FIRM</name>
<proteinExistence type="predicted"/>
<dbReference type="AlphaFoldDB" id="A0A395W6Q1"/>
<accession>A0A395W6Q1</accession>
<dbReference type="EMBL" id="QRYQ01000010">
    <property type="protein sequence ID" value="RGU91515.1"/>
    <property type="molecule type" value="Genomic_DNA"/>
</dbReference>
<evidence type="ECO:0000313" key="2">
    <source>
        <dbReference type="Proteomes" id="UP000265489"/>
    </source>
</evidence>